<dbReference type="Gene3D" id="3.30.60.90">
    <property type="match status" value="2"/>
</dbReference>
<dbReference type="GO" id="GO:0004842">
    <property type="term" value="F:ubiquitin-protein transferase activity"/>
    <property type="evidence" value="ECO:0007669"/>
    <property type="project" value="InterPro"/>
</dbReference>
<feature type="domain" description="U-box" evidence="6">
    <location>
        <begin position="76"/>
        <end position="149"/>
    </location>
</feature>
<dbReference type="Proteomes" id="UP000481153">
    <property type="component" value="Unassembled WGS sequence"/>
</dbReference>
<name>A0A6G0XQ85_9STRA</name>
<evidence type="ECO:0000256" key="3">
    <source>
        <dbReference type="ARBA" id="ARBA00022833"/>
    </source>
</evidence>
<dbReference type="InterPro" id="IPR052085">
    <property type="entry name" value="WD-SAM-U-box"/>
</dbReference>
<dbReference type="CDD" id="cd16655">
    <property type="entry name" value="RING-Ubox_WDSUB1-like"/>
    <property type="match status" value="2"/>
</dbReference>
<sequence>MRLAFRCPLSGDLMTDPVVASDGYSYDRENIEAYMVQHTTSPVTNEPLESIPLRPNHALKSAMRELEESPNSANGVHLVSFYGAITHDIMTEPVIASDGHSYDRTSILFWFRQRRTSPVTNAPLHDTTLLPNYTLKQAIDEIIDAPAPRRIRISHTTITCDGCGLHPVIGIRYKSHIVPNFDLCEDCETSGRYVTHEPFYKIRDSRLVGRPAIEIEDDEEDKVVAPVRSTPRFSIAHTSVTCDGCLEFPVRGVRYKSSVAYDFDLCSACEASGMYAFCEPFVKITDSRKISRPATIDIDPIYELKDEDDSSPVALYRVRAPVALCWTPNALDVISNQSLLEPDSLVSGFRRVRGVNGVVFVELSGLALGVNIHQVFVPEALDETYLERVLPCTEQHVLVTKRPLVKTLWPTKRPHGMIIATPQQRPSCIQGGETILTSAVLFDGTTMDHAFYRLADSNEWIYVHGDADASLVS</sequence>
<gene>
    <name evidence="7" type="ORF">Ae201684_002376</name>
</gene>
<evidence type="ECO:0000259" key="5">
    <source>
        <dbReference type="PROSITE" id="PS50135"/>
    </source>
</evidence>
<evidence type="ECO:0000256" key="1">
    <source>
        <dbReference type="ARBA" id="ARBA00022723"/>
    </source>
</evidence>
<dbReference type="PROSITE" id="PS50135">
    <property type="entry name" value="ZF_ZZ_2"/>
    <property type="match status" value="2"/>
</dbReference>
<keyword evidence="8" id="KW-1185">Reference proteome</keyword>
<keyword evidence="2 4" id="KW-0863">Zinc-finger</keyword>
<dbReference type="InterPro" id="IPR043145">
    <property type="entry name" value="Znf_ZZ_sf"/>
</dbReference>
<dbReference type="GO" id="GO:0008270">
    <property type="term" value="F:zinc ion binding"/>
    <property type="evidence" value="ECO:0007669"/>
    <property type="project" value="UniProtKB-KW"/>
</dbReference>
<evidence type="ECO:0000259" key="6">
    <source>
        <dbReference type="PROSITE" id="PS51698"/>
    </source>
</evidence>
<feature type="domain" description="U-box" evidence="6">
    <location>
        <begin position="1"/>
        <end position="73"/>
    </location>
</feature>
<dbReference type="VEuPathDB" id="FungiDB:AeMF1_017141"/>
<dbReference type="PROSITE" id="PS51698">
    <property type="entry name" value="U_BOX"/>
    <property type="match status" value="2"/>
</dbReference>
<dbReference type="CDD" id="cd02340">
    <property type="entry name" value="ZZ_NBR1_like"/>
    <property type="match status" value="2"/>
</dbReference>
<keyword evidence="1" id="KW-0479">Metal-binding</keyword>
<evidence type="ECO:0008006" key="9">
    <source>
        <dbReference type="Google" id="ProtNLM"/>
    </source>
</evidence>
<dbReference type="AlphaFoldDB" id="A0A6G0XQ85"/>
<proteinExistence type="predicted"/>
<evidence type="ECO:0000256" key="2">
    <source>
        <dbReference type="ARBA" id="ARBA00022771"/>
    </source>
</evidence>
<dbReference type="InterPro" id="IPR013083">
    <property type="entry name" value="Znf_RING/FYVE/PHD"/>
</dbReference>
<dbReference type="Pfam" id="PF00569">
    <property type="entry name" value="ZZ"/>
    <property type="match status" value="2"/>
</dbReference>
<dbReference type="GO" id="GO:0016567">
    <property type="term" value="P:protein ubiquitination"/>
    <property type="evidence" value="ECO:0007669"/>
    <property type="project" value="InterPro"/>
</dbReference>
<dbReference type="PANTHER" id="PTHR46573:SF1">
    <property type="entry name" value="WD REPEAT, SAM AND U-BOX DOMAIN-CONTAINING PROTEIN 1"/>
    <property type="match status" value="1"/>
</dbReference>
<dbReference type="SMART" id="SM00504">
    <property type="entry name" value="Ubox"/>
    <property type="match status" value="2"/>
</dbReference>
<accession>A0A6G0XQ85</accession>
<dbReference type="InterPro" id="IPR003613">
    <property type="entry name" value="Ubox_domain"/>
</dbReference>
<feature type="domain" description="ZZ-type" evidence="5">
    <location>
        <begin position="155"/>
        <end position="208"/>
    </location>
</feature>
<evidence type="ECO:0000313" key="8">
    <source>
        <dbReference type="Proteomes" id="UP000481153"/>
    </source>
</evidence>
<organism evidence="7 8">
    <name type="scientific">Aphanomyces euteiches</name>
    <dbReference type="NCBI Taxonomy" id="100861"/>
    <lineage>
        <taxon>Eukaryota</taxon>
        <taxon>Sar</taxon>
        <taxon>Stramenopiles</taxon>
        <taxon>Oomycota</taxon>
        <taxon>Saprolegniomycetes</taxon>
        <taxon>Saprolegniales</taxon>
        <taxon>Verrucalvaceae</taxon>
        <taxon>Aphanomyces</taxon>
    </lineage>
</organism>
<dbReference type="PANTHER" id="PTHR46573">
    <property type="entry name" value="WD REPEAT, SAM AND U-BOX DOMAIN-CONTAINING PROTEIN 1"/>
    <property type="match status" value="1"/>
</dbReference>
<dbReference type="Gene3D" id="3.30.40.10">
    <property type="entry name" value="Zinc/RING finger domain, C3HC4 (zinc finger)"/>
    <property type="match status" value="2"/>
</dbReference>
<reference evidence="7 8" key="1">
    <citation type="submission" date="2019-07" db="EMBL/GenBank/DDBJ databases">
        <title>Genomics analysis of Aphanomyces spp. identifies a new class of oomycete effector associated with host adaptation.</title>
        <authorList>
            <person name="Gaulin E."/>
        </authorList>
    </citation>
    <scope>NUCLEOTIDE SEQUENCE [LARGE SCALE GENOMIC DNA]</scope>
    <source>
        <strain evidence="7 8">ATCC 201684</strain>
    </source>
</reference>
<dbReference type="SUPFAM" id="SSF57850">
    <property type="entry name" value="RING/U-box"/>
    <property type="match status" value="4"/>
</dbReference>
<dbReference type="Pfam" id="PF04564">
    <property type="entry name" value="U-box"/>
    <property type="match status" value="2"/>
</dbReference>
<feature type="domain" description="ZZ-type" evidence="5">
    <location>
        <begin position="237"/>
        <end position="295"/>
    </location>
</feature>
<protein>
    <recommendedName>
        <fullName evidence="9">U-box domain-containing protein</fullName>
    </recommendedName>
</protein>
<comment type="caution">
    <text evidence="7">The sequence shown here is derived from an EMBL/GenBank/DDBJ whole genome shotgun (WGS) entry which is preliminary data.</text>
</comment>
<dbReference type="SMART" id="SM00291">
    <property type="entry name" value="ZnF_ZZ"/>
    <property type="match status" value="2"/>
</dbReference>
<dbReference type="EMBL" id="VJMJ01000025">
    <property type="protein sequence ID" value="KAF0742674.1"/>
    <property type="molecule type" value="Genomic_DNA"/>
</dbReference>
<evidence type="ECO:0000256" key="4">
    <source>
        <dbReference type="PROSITE-ProRule" id="PRU00228"/>
    </source>
</evidence>
<evidence type="ECO:0000313" key="7">
    <source>
        <dbReference type="EMBL" id="KAF0742674.1"/>
    </source>
</evidence>
<keyword evidence="3" id="KW-0862">Zinc</keyword>
<dbReference type="InterPro" id="IPR000433">
    <property type="entry name" value="Znf_ZZ"/>
</dbReference>